<protein>
    <submittedName>
        <fullName evidence="1">Uncharacterized protein</fullName>
    </submittedName>
</protein>
<comment type="caution">
    <text evidence="1">The sequence shown here is derived from an EMBL/GenBank/DDBJ whole genome shotgun (WGS) entry which is preliminary data.</text>
</comment>
<gene>
    <name evidence="1" type="ORF">O181_013888</name>
</gene>
<reference evidence="1" key="1">
    <citation type="submission" date="2021-03" db="EMBL/GenBank/DDBJ databases">
        <title>Draft genome sequence of rust myrtle Austropuccinia psidii MF-1, a brazilian biotype.</title>
        <authorList>
            <person name="Quecine M.C."/>
            <person name="Pachon D.M.R."/>
            <person name="Bonatelli M.L."/>
            <person name="Correr F.H."/>
            <person name="Franceschini L.M."/>
            <person name="Leite T.F."/>
            <person name="Margarido G.R.A."/>
            <person name="Almeida C.A."/>
            <person name="Ferrarezi J.A."/>
            <person name="Labate C.A."/>
        </authorList>
    </citation>
    <scope>NUCLEOTIDE SEQUENCE</scope>
    <source>
        <strain evidence="1">MF-1</strain>
    </source>
</reference>
<evidence type="ECO:0000313" key="1">
    <source>
        <dbReference type="EMBL" id="MBW0474173.1"/>
    </source>
</evidence>
<dbReference type="Proteomes" id="UP000765509">
    <property type="component" value="Unassembled WGS sequence"/>
</dbReference>
<accession>A0A9Q3GNJ3</accession>
<dbReference type="EMBL" id="AVOT02003649">
    <property type="protein sequence ID" value="MBW0474173.1"/>
    <property type="molecule type" value="Genomic_DNA"/>
</dbReference>
<organism evidence="1 2">
    <name type="scientific">Austropuccinia psidii MF-1</name>
    <dbReference type="NCBI Taxonomy" id="1389203"/>
    <lineage>
        <taxon>Eukaryota</taxon>
        <taxon>Fungi</taxon>
        <taxon>Dikarya</taxon>
        <taxon>Basidiomycota</taxon>
        <taxon>Pucciniomycotina</taxon>
        <taxon>Pucciniomycetes</taxon>
        <taxon>Pucciniales</taxon>
        <taxon>Sphaerophragmiaceae</taxon>
        <taxon>Austropuccinia</taxon>
    </lineage>
</organism>
<dbReference type="AlphaFoldDB" id="A0A9Q3GNJ3"/>
<name>A0A9Q3GNJ3_9BASI</name>
<evidence type="ECO:0000313" key="2">
    <source>
        <dbReference type="Proteomes" id="UP000765509"/>
    </source>
</evidence>
<sequence length="114" mass="12635">MAQSAPRSAASLFHSAASLFHSATSLFHSATSLFHSAIADLLFPSALRSSNKNLARPKQRNPRFANTTLPFYYPQDSNDPNFSRHHLGSTIENWIQLSQQHAIKNSSRIQLGNS</sequence>
<keyword evidence="2" id="KW-1185">Reference proteome</keyword>
<proteinExistence type="predicted"/>